<evidence type="ECO:0000313" key="2">
    <source>
        <dbReference type="EMBL" id="GIY76945.1"/>
    </source>
</evidence>
<organism evidence="2 3">
    <name type="scientific">Caerostris darwini</name>
    <dbReference type="NCBI Taxonomy" id="1538125"/>
    <lineage>
        <taxon>Eukaryota</taxon>
        <taxon>Metazoa</taxon>
        <taxon>Ecdysozoa</taxon>
        <taxon>Arthropoda</taxon>
        <taxon>Chelicerata</taxon>
        <taxon>Arachnida</taxon>
        <taxon>Araneae</taxon>
        <taxon>Araneomorphae</taxon>
        <taxon>Entelegynae</taxon>
        <taxon>Araneoidea</taxon>
        <taxon>Araneidae</taxon>
        <taxon>Caerostris</taxon>
    </lineage>
</organism>
<name>A0AAV4W2I4_9ARAC</name>
<dbReference type="EMBL" id="BPLQ01014064">
    <property type="protein sequence ID" value="GIY76945.1"/>
    <property type="molecule type" value="Genomic_DNA"/>
</dbReference>
<sequence>MMDVDEEGCANAAGKSSSQNSSQVPVSPVMMTNMMTTTATNMNMAPVLNTMAANLDSTQVPLIDNEALYCQHIIQAEKEAAHQKTRYDAALGFVNVTNIISDQDLLDKQMAAKLTKETLARAETEYRAALQRIVLDKPILDLCAEYADDRNQCMLPYQSADLVGQWCKFQGMATQAISSETSS</sequence>
<reference evidence="2 3" key="1">
    <citation type="submission" date="2021-06" db="EMBL/GenBank/DDBJ databases">
        <title>Caerostris darwini draft genome.</title>
        <authorList>
            <person name="Kono N."/>
            <person name="Arakawa K."/>
        </authorList>
    </citation>
    <scope>NUCLEOTIDE SEQUENCE [LARGE SCALE GENOMIC DNA]</scope>
</reference>
<protein>
    <submittedName>
        <fullName evidence="2">Uncharacterized protein</fullName>
    </submittedName>
</protein>
<dbReference type="AlphaFoldDB" id="A0AAV4W2I4"/>
<proteinExistence type="predicted"/>
<accession>A0AAV4W2I4</accession>
<keyword evidence="3" id="KW-1185">Reference proteome</keyword>
<evidence type="ECO:0000313" key="3">
    <source>
        <dbReference type="Proteomes" id="UP001054837"/>
    </source>
</evidence>
<gene>
    <name evidence="2" type="ORF">CDAR_265151</name>
</gene>
<evidence type="ECO:0000256" key="1">
    <source>
        <dbReference type="SAM" id="MobiDB-lite"/>
    </source>
</evidence>
<feature type="region of interest" description="Disordered" evidence="1">
    <location>
        <begin position="1"/>
        <end position="26"/>
    </location>
</feature>
<comment type="caution">
    <text evidence="2">The sequence shown here is derived from an EMBL/GenBank/DDBJ whole genome shotgun (WGS) entry which is preliminary data.</text>
</comment>
<feature type="compositionally biased region" description="Low complexity" evidence="1">
    <location>
        <begin position="16"/>
        <end position="26"/>
    </location>
</feature>
<dbReference type="Proteomes" id="UP001054837">
    <property type="component" value="Unassembled WGS sequence"/>
</dbReference>